<dbReference type="PANTHER" id="PTHR45889">
    <property type="entry name" value="IG-LIKE DOMAIN-CONTAINING PROTEIN"/>
    <property type="match status" value="1"/>
</dbReference>
<evidence type="ECO:0000313" key="2">
    <source>
        <dbReference type="Proteomes" id="UP001239994"/>
    </source>
</evidence>
<proteinExistence type="predicted"/>
<name>A0AAD8YSA5_9TELE</name>
<dbReference type="GO" id="GO:0007156">
    <property type="term" value="P:homophilic cell adhesion via plasma membrane adhesion molecules"/>
    <property type="evidence" value="ECO:0007669"/>
    <property type="project" value="TreeGrafter"/>
</dbReference>
<dbReference type="Gene3D" id="2.60.40.10">
    <property type="entry name" value="Immunoglobulins"/>
    <property type="match status" value="1"/>
</dbReference>
<sequence>MPARPGFLEYVGLERDVLTTLITPPQGMGSQGQFPVTQNVTVVEGSAANMTCRVDYNDNTSLQWSNPAQQTLFFGDKKEAVMLPRPKESLRDLHQEKERQRENTRQAEGDGPVVLCHLGPDFDGLCLHRLHCSVFRLVCSASSQLIALRFAFIHLGYVRLPKPLTFAISQKPLILRHVERQPDRAGPSLVEGTDYQHQ</sequence>
<dbReference type="PANTHER" id="PTHR45889:SF7">
    <property type="entry name" value="CELL ADHESION MOLECULE 2 ISOFORM X1"/>
    <property type="match status" value="1"/>
</dbReference>
<organism evidence="1 2">
    <name type="scientific">Electrophorus voltai</name>
    <dbReference type="NCBI Taxonomy" id="2609070"/>
    <lineage>
        <taxon>Eukaryota</taxon>
        <taxon>Metazoa</taxon>
        <taxon>Chordata</taxon>
        <taxon>Craniata</taxon>
        <taxon>Vertebrata</taxon>
        <taxon>Euteleostomi</taxon>
        <taxon>Actinopterygii</taxon>
        <taxon>Neopterygii</taxon>
        <taxon>Teleostei</taxon>
        <taxon>Ostariophysi</taxon>
        <taxon>Gymnotiformes</taxon>
        <taxon>Gymnotoidei</taxon>
        <taxon>Gymnotidae</taxon>
        <taxon>Electrophorus</taxon>
    </lineage>
</organism>
<gene>
    <name evidence="1" type="ORF">P4O66_003237</name>
</gene>
<evidence type="ECO:0008006" key="3">
    <source>
        <dbReference type="Google" id="ProtNLM"/>
    </source>
</evidence>
<keyword evidence="2" id="KW-1185">Reference proteome</keyword>
<reference evidence="1" key="1">
    <citation type="submission" date="2023-03" db="EMBL/GenBank/DDBJ databases">
        <title>Electrophorus voltai genome.</title>
        <authorList>
            <person name="Bian C."/>
        </authorList>
    </citation>
    <scope>NUCLEOTIDE SEQUENCE</scope>
    <source>
        <strain evidence="1">CB-2022</strain>
        <tissue evidence="1">Muscle</tissue>
    </source>
</reference>
<accession>A0AAD8YSA5</accession>
<comment type="caution">
    <text evidence="1">The sequence shown here is derived from an EMBL/GenBank/DDBJ whole genome shotgun (WGS) entry which is preliminary data.</text>
</comment>
<dbReference type="InterPro" id="IPR013783">
    <property type="entry name" value="Ig-like_fold"/>
</dbReference>
<dbReference type="Proteomes" id="UP001239994">
    <property type="component" value="Unassembled WGS sequence"/>
</dbReference>
<protein>
    <recommendedName>
        <fullName evidence="3">Ig-like domain-containing protein</fullName>
    </recommendedName>
</protein>
<evidence type="ECO:0000313" key="1">
    <source>
        <dbReference type="EMBL" id="KAK1785871.1"/>
    </source>
</evidence>
<dbReference type="AlphaFoldDB" id="A0AAD8YSA5"/>
<dbReference type="EMBL" id="JAROKS010000025">
    <property type="protein sequence ID" value="KAK1785871.1"/>
    <property type="molecule type" value="Genomic_DNA"/>
</dbReference>